<evidence type="ECO:0000256" key="2">
    <source>
        <dbReference type="SAM" id="SignalP"/>
    </source>
</evidence>
<evidence type="ECO:0000256" key="1">
    <source>
        <dbReference type="SAM" id="Coils"/>
    </source>
</evidence>
<dbReference type="InterPro" id="IPR016866">
    <property type="entry name" value="UCP028069"/>
</dbReference>
<gene>
    <name evidence="3" type="ORF">CWE21_08880</name>
</gene>
<dbReference type="PIRSF" id="PIRSF028069">
    <property type="entry name" value="UCP028069"/>
    <property type="match status" value="1"/>
</dbReference>
<reference evidence="4" key="1">
    <citation type="journal article" date="2018" name="Front. Microbiol.">
        <title>Genome-Based Analysis Reveals the Taxonomy and Diversity of the Family Idiomarinaceae.</title>
        <authorList>
            <person name="Liu Y."/>
            <person name="Lai Q."/>
            <person name="Shao Z."/>
        </authorList>
    </citation>
    <scope>NUCLEOTIDE SEQUENCE [LARGE SCALE GENOMIC DNA]</scope>
    <source>
        <strain evidence="4">SW15</strain>
    </source>
</reference>
<comment type="caution">
    <text evidence="3">The sequence shown here is derived from an EMBL/GenBank/DDBJ whole genome shotgun (WGS) entry which is preliminary data.</text>
</comment>
<name>A0A432XF73_9GAMM</name>
<evidence type="ECO:0000313" key="3">
    <source>
        <dbReference type="EMBL" id="RUO47292.1"/>
    </source>
</evidence>
<organism evidence="3 4">
    <name type="scientific">Pseudidiomarina aquimaris</name>
    <dbReference type="NCBI Taxonomy" id="641841"/>
    <lineage>
        <taxon>Bacteria</taxon>
        <taxon>Pseudomonadati</taxon>
        <taxon>Pseudomonadota</taxon>
        <taxon>Gammaproteobacteria</taxon>
        <taxon>Alteromonadales</taxon>
        <taxon>Idiomarinaceae</taxon>
        <taxon>Pseudidiomarina</taxon>
    </lineage>
</organism>
<keyword evidence="2" id="KW-0732">Signal</keyword>
<protein>
    <recommendedName>
        <fullName evidence="5">DUF3450 domain-containing protein</fullName>
    </recommendedName>
</protein>
<dbReference type="EMBL" id="PIPT01000006">
    <property type="protein sequence ID" value="RUO47292.1"/>
    <property type="molecule type" value="Genomic_DNA"/>
</dbReference>
<feature type="coiled-coil region" evidence="1">
    <location>
        <begin position="67"/>
        <end position="101"/>
    </location>
</feature>
<feature type="chain" id="PRO_5019339440" description="DUF3450 domain-containing protein" evidence="2">
    <location>
        <begin position="28"/>
        <end position="263"/>
    </location>
</feature>
<keyword evidence="1" id="KW-0175">Coiled coil</keyword>
<proteinExistence type="predicted"/>
<keyword evidence="4" id="KW-1185">Reference proteome</keyword>
<dbReference type="Pfam" id="PF11932">
    <property type="entry name" value="DUF3450"/>
    <property type="match status" value="1"/>
</dbReference>
<dbReference type="Proteomes" id="UP000286678">
    <property type="component" value="Unassembled WGS sequence"/>
</dbReference>
<evidence type="ECO:0000313" key="4">
    <source>
        <dbReference type="Proteomes" id="UP000286678"/>
    </source>
</evidence>
<accession>A0A432XF73</accession>
<evidence type="ECO:0008006" key="5">
    <source>
        <dbReference type="Google" id="ProtNLM"/>
    </source>
</evidence>
<dbReference type="OrthoDB" id="5880116at2"/>
<sequence length="263" mass="29627">MNPCFTRTLLVASFLATVGVASPQLNAQEQALDPVVDAANEINQAARSSQLTVDKIADTTQERLQQYKQISRQIEGLEVYVQQLQKQIASQQTEKSDLNASIDEVSVVERQITPLMLRMIDSLATFVELDVPFLPEERNNRIAGLEDLMDRADVDVSEKFRRVMEAYQIESEYGRTIEAYNGAMEVNGQSQDVEFLRVGRTALIYKTRNGDTMGVWNQQARAWQELDSSYAANVQEALRIARKQLAPDLLMLPIFHSDVQAGE</sequence>
<dbReference type="AlphaFoldDB" id="A0A432XF73"/>
<feature type="signal peptide" evidence="2">
    <location>
        <begin position="1"/>
        <end position="27"/>
    </location>
</feature>